<protein>
    <recommendedName>
        <fullName evidence="6">Patatin</fullName>
        <ecNumber evidence="6">3.1.1.-</ecNumber>
    </recommendedName>
</protein>
<evidence type="ECO:0000256" key="5">
    <source>
        <dbReference type="PROSITE-ProRule" id="PRU01161"/>
    </source>
</evidence>
<feature type="short sequence motif" description="GXSXG" evidence="5">
    <location>
        <begin position="99"/>
        <end position="103"/>
    </location>
</feature>
<name>A0AAQ3T6D3_PASNO</name>
<keyword evidence="2" id="KW-0611">Plant defense</keyword>
<feature type="active site" description="Proton acceptor" evidence="5">
    <location>
        <position position="677"/>
    </location>
</feature>
<evidence type="ECO:0000256" key="3">
    <source>
        <dbReference type="ARBA" id="ARBA00023098"/>
    </source>
</evidence>
<dbReference type="GO" id="GO:0047372">
    <property type="term" value="F:monoacylglycerol lipase activity"/>
    <property type="evidence" value="ECO:0007669"/>
    <property type="project" value="TreeGrafter"/>
</dbReference>
<evidence type="ECO:0000313" key="10">
    <source>
        <dbReference type="Proteomes" id="UP001341281"/>
    </source>
</evidence>
<feature type="short sequence motif" description="DGA/G" evidence="5">
    <location>
        <begin position="267"/>
        <end position="269"/>
    </location>
</feature>
<accession>A0AAQ3T6D3</accession>
<evidence type="ECO:0000259" key="8">
    <source>
        <dbReference type="PROSITE" id="PS51635"/>
    </source>
</evidence>
<dbReference type="Gene3D" id="3.40.1090.10">
    <property type="entry name" value="Cytosolic phospholipase A2 catalytic domain"/>
    <property type="match status" value="2"/>
</dbReference>
<comment type="domain">
    <text evidence="6">The nitrogen atoms of the two glycine residues in the GGXR motif define the oxyanion hole, and stabilize the oxyanion that forms during the nucleophilic attack by the catalytic serine during substrate cleavage.</text>
</comment>
<dbReference type="GO" id="GO:0004620">
    <property type="term" value="F:phospholipase activity"/>
    <property type="evidence" value="ECO:0007669"/>
    <property type="project" value="TreeGrafter"/>
</dbReference>
<feature type="region of interest" description="Disordered" evidence="7">
    <location>
        <begin position="1"/>
        <end position="49"/>
    </location>
</feature>
<feature type="domain" description="PNPLA" evidence="8">
    <location>
        <begin position="465"/>
        <end position="690"/>
    </location>
</feature>
<evidence type="ECO:0000256" key="7">
    <source>
        <dbReference type="SAM" id="MobiDB-lite"/>
    </source>
</evidence>
<evidence type="ECO:0000313" key="9">
    <source>
        <dbReference type="EMBL" id="WVZ67351.1"/>
    </source>
</evidence>
<comment type="function">
    <text evidence="6">Lipolytic acyl hydrolase (LAH).</text>
</comment>
<feature type="short sequence motif" description="GXGXXG" evidence="5">
    <location>
        <begin position="61"/>
        <end position="66"/>
    </location>
</feature>
<dbReference type="GO" id="GO:0016042">
    <property type="term" value="P:lipid catabolic process"/>
    <property type="evidence" value="ECO:0007669"/>
    <property type="project" value="UniProtKB-UniRule"/>
</dbReference>
<feature type="active site" description="Nucleophile" evidence="5">
    <location>
        <position position="510"/>
    </location>
</feature>
<dbReference type="AlphaFoldDB" id="A0AAQ3T6D3"/>
<feature type="short sequence motif" description="GXGXXG" evidence="5">
    <location>
        <begin position="469"/>
        <end position="474"/>
    </location>
</feature>
<feature type="short sequence motif" description="GXSXG" evidence="5">
    <location>
        <begin position="508"/>
        <end position="512"/>
    </location>
</feature>
<sequence>MGSSSSKDTGRGSDSHNDDDELPQPLLGRGSDSDDDELPQPQERLPPSRYGKRITVLSIDGGGIRGLIPAVILASLEERLQDLDGKHARLADYFDVIAGTSTGGLIAALLATPDKKTRDLPRESQRPMEAKRIKKFYRDFGPTIFERGWPLRPVSNLLRWCFGHAHDFTAHICLLWGPRYDGNVLRNTIREHMGKLTLADTLTRIAVPAFDIEGLATILFDSNYPHAKEFKLADVCIATTAAPTYFPAHRFDGQDRDGSERTYHVVDGGVSSNNPTLDTITRLVDDEAAAGPRGVDHPAKILKKLTVISIGTGSTRHSYDAKDCAKWGVLGWVLGPLSDMLFYANAALSSRNASFLFNHHGCNKNFLRIHPRREASAISMSASAKAMAGHILLPAPKGMYSKSVGPSTLGPSPSTMRSPRGAHPEARRIQRCCSAPCTLSASTEVLKHPRERLPEAKYGERITVLSIDGGGIRGLIPAVILASLEKKLQKIDEDENARLADYFDVIAGTSTGGLIAAMLATPDKKTRHLKSDQQKRPMKAEDIEKFYRTNGPRIFERGLPLRPMSNLLRSWFGHAHNYTAHICLLWGPRYDGRVLRETIREHMGDLTLKDTLTRIAVPAFEIDDLGTILFDSNHPHAKEFKLADVCIATTAAPTYFLAHRFDAKDHDGEVETYHVVDGGVSSNNPTLDTITRLVDGEAAAGHHLAEILNKLTVISIGTGSKRHHYEAEDCATWGVLGWLGKHGSSPLLAMLSYANAVTSSRNVSFLFHYHRCDEKNYLRIQLDAHLLLHVQLTSGWQLPIKMVEEGSKC</sequence>
<comment type="similarity">
    <text evidence="1 6">Belongs to the patatin family.</text>
</comment>
<proteinExistence type="inferred from homology"/>
<dbReference type="InterPro" id="IPR002641">
    <property type="entry name" value="PNPLA_dom"/>
</dbReference>
<dbReference type="PANTHER" id="PTHR32176">
    <property type="entry name" value="XYLOSE ISOMERASE"/>
    <property type="match status" value="1"/>
</dbReference>
<keyword evidence="5 6" id="KW-0442">Lipid degradation</keyword>
<dbReference type="GO" id="GO:0006952">
    <property type="term" value="P:defense response"/>
    <property type="evidence" value="ECO:0007669"/>
    <property type="project" value="UniProtKB-KW"/>
</dbReference>
<dbReference type="Pfam" id="PF01734">
    <property type="entry name" value="Patatin"/>
    <property type="match status" value="2"/>
</dbReference>
<dbReference type="EMBL" id="CP144748">
    <property type="protein sequence ID" value="WVZ67351.1"/>
    <property type="molecule type" value="Genomic_DNA"/>
</dbReference>
<organism evidence="9 10">
    <name type="scientific">Paspalum notatum var. saurae</name>
    <dbReference type="NCBI Taxonomy" id="547442"/>
    <lineage>
        <taxon>Eukaryota</taxon>
        <taxon>Viridiplantae</taxon>
        <taxon>Streptophyta</taxon>
        <taxon>Embryophyta</taxon>
        <taxon>Tracheophyta</taxon>
        <taxon>Spermatophyta</taxon>
        <taxon>Magnoliopsida</taxon>
        <taxon>Liliopsida</taxon>
        <taxon>Poales</taxon>
        <taxon>Poaceae</taxon>
        <taxon>PACMAD clade</taxon>
        <taxon>Panicoideae</taxon>
        <taxon>Andropogonodae</taxon>
        <taxon>Paspaleae</taxon>
        <taxon>Paspalinae</taxon>
        <taxon>Paspalum</taxon>
    </lineage>
</organism>
<dbReference type="EC" id="3.1.1.-" evidence="6"/>
<feature type="short sequence motif" description="DGA/G" evidence="5">
    <location>
        <begin position="677"/>
        <end position="679"/>
    </location>
</feature>
<reference evidence="9 10" key="1">
    <citation type="submission" date="2024-02" db="EMBL/GenBank/DDBJ databases">
        <title>High-quality chromosome-scale genome assembly of Pensacola bahiagrass (Paspalum notatum Flugge var. saurae).</title>
        <authorList>
            <person name="Vega J.M."/>
            <person name="Podio M."/>
            <person name="Orjuela J."/>
            <person name="Siena L.A."/>
            <person name="Pessino S.C."/>
            <person name="Combes M.C."/>
            <person name="Mariac C."/>
            <person name="Albertini E."/>
            <person name="Pupilli F."/>
            <person name="Ortiz J.P.A."/>
            <person name="Leblanc O."/>
        </authorList>
    </citation>
    <scope>NUCLEOTIDE SEQUENCE [LARGE SCALE GENOMIC DNA]</scope>
    <source>
        <strain evidence="9">R1</strain>
        <tissue evidence="9">Leaf</tissue>
    </source>
</reference>
<feature type="compositionally biased region" description="Polar residues" evidence="7">
    <location>
        <begin position="404"/>
        <end position="417"/>
    </location>
</feature>
<keyword evidence="5 6" id="KW-0378">Hydrolase</keyword>
<evidence type="ECO:0000256" key="1">
    <source>
        <dbReference type="ARBA" id="ARBA00010240"/>
    </source>
</evidence>
<gene>
    <name evidence="9" type="ORF">U9M48_016441</name>
</gene>
<keyword evidence="3 5" id="KW-0443">Lipid metabolism</keyword>
<keyword evidence="10" id="KW-1185">Reference proteome</keyword>
<dbReference type="InterPro" id="IPR016035">
    <property type="entry name" value="Acyl_Trfase/lysoPLipase"/>
</dbReference>
<feature type="active site" description="Nucleophile" evidence="5">
    <location>
        <position position="101"/>
    </location>
</feature>
<evidence type="ECO:0000256" key="2">
    <source>
        <dbReference type="ARBA" id="ARBA00022821"/>
    </source>
</evidence>
<dbReference type="Proteomes" id="UP001341281">
    <property type="component" value="Chromosome 04"/>
</dbReference>
<dbReference type="PANTHER" id="PTHR32176:SF120">
    <property type="entry name" value="PATATIN"/>
    <property type="match status" value="1"/>
</dbReference>
<dbReference type="SUPFAM" id="SSF52151">
    <property type="entry name" value="FabD/lysophospholipase-like"/>
    <property type="match status" value="2"/>
</dbReference>
<feature type="domain" description="PNPLA" evidence="8">
    <location>
        <begin position="57"/>
        <end position="280"/>
    </location>
</feature>
<dbReference type="PROSITE" id="PS51635">
    <property type="entry name" value="PNPLA"/>
    <property type="match status" value="2"/>
</dbReference>
<comment type="function">
    <text evidence="4">Possesses non-specific lipolytic acyl hydrolase (LAH) activity. Hydrolyzes phospholipids as well as galactolipids. May play a role in disease resistance.</text>
</comment>
<feature type="region of interest" description="Disordered" evidence="7">
    <location>
        <begin position="403"/>
        <end position="422"/>
    </location>
</feature>
<evidence type="ECO:0000256" key="6">
    <source>
        <dbReference type="RuleBase" id="RU361262"/>
    </source>
</evidence>
<feature type="active site" description="Proton acceptor" evidence="5">
    <location>
        <position position="267"/>
    </location>
</feature>
<evidence type="ECO:0000256" key="4">
    <source>
        <dbReference type="ARBA" id="ARBA00025642"/>
    </source>
</evidence>